<reference evidence="1" key="1">
    <citation type="journal article" date="2015" name="Nature">
        <title>Complex archaea that bridge the gap between prokaryotes and eukaryotes.</title>
        <authorList>
            <person name="Spang A."/>
            <person name="Saw J.H."/>
            <person name="Jorgensen S.L."/>
            <person name="Zaremba-Niedzwiedzka K."/>
            <person name="Martijn J."/>
            <person name="Lind A.E."/>
            <person name="van Eijk R."/>
            <person name="Schleper C."/>
            <person name="Guy L."/>
            <person name="Ettema T.J."/>
        </authorList>
    </citation>
    <scope>NUCLEOTIDE SEQUENCE</scope>
</reference>
<dbReference type="AlphaFoldDB" id="A0A0F9DE38"/>
<gene>
    <name evidence="1" type="ORF">LCGC14_2210580</name>
</gene>
<protein>
    <submittedName>
        <fullName evidence="1">Uncharacterized protein</fullName>
    </submittedName>
</protein>
<sequence>MDWTNEFDTKTKEMKDNFIESKRNLIRDLLNQCTEGQRELFNRMYQGIEELPEEKMRWAYHQVKSTVEKNNKH</sequence>
<accession>A0A0F9DE38</accession>
<name>A0A0F9DE38_9ZZZZ</name>
<organism evidence="1">
    <name type="scientific">marine sediment metagenome</name>
    <dbReference type="NCBI Taxonomy" id="412755"/>
    <lineage>
        <taxon>unclassified sequences</taxon>
        <taxon>metagenomes</taxon>
        <taxon>ecological metagenomes</taxon>
    </lineage>
</organism>
<proteinExistence type="predicted"/>
<dbReference type="EMBL" id="LAZR01029324">
    <property type="protein sequence ID" value="KKL59919.1"/>
    <property type="molecule type" value="Genomic_DNA"/>
</dbReference>
<evidence type="ECO:0000313" key="1">
    <source>
        <dbReference type="EMBL" id="KKL59919.1"/>
    </source>
</evidence>
<comment type="caution">
    <text evidence="1">The sequence shown here is derived from an EMBL/GenBank/DDBJ whole genome shotgun (WGS) entry which is preliminary data.</text>
</comment>